<keyword evidence="1" id="KW-0175">Coiled coil</keyword>
<reference evidence="2 3" key="1">
    <citation type="submission" date="2024-08" db="EMBL/GenBank/DDBJ databases">
        <title>Clostridium lapicellarii sp. nov., and Clostridium renhuaiense sp. nov., two species isolated from the mud in a fermentation cellar used for producing sauce-flavour Chinese liquors.</title>
        <authorList>
            <person name="Yang F."/>
            <person name="Wang H."/>
            <person name="Chen L.Q."/>
            <person name="Zhou N."/>
            <person name="Lu J.J."/>
            <person name="Pu X.X."/>
            <person name="Wan B."/>
            <person name="Wang L."/>
            <person name="Liu S.J."/>
        </authorList>
    </citation>
    <scope>NUCLEOTIDE SEQUENCE [LARGE SCALE GENOMIC DNA]</scope>
    <source>
        <strain evidence="2 3">MT-5</strain>
    </source>
</reference>
<keyword evidence="3" id="KW-1185">Reference proteome</keyword>
<proteinExistence type="predicted"/>
<evidence type="ECO:0000313" key="3">
    <source>
        <dbReference type="Proteomes" id="UP001564657"/>
    </source>
</evidence>
<dbReference type="Proteomes" id="UP001564657">
    <property type="component" value="Unassembled WGS sequence"/>
</dbReference>
<organism evidence="2 3">
    <name type="scientific">Clostridium moutaii</name>
    <dbReference type="NCBI Taxonomy" id="3240932"/>
    <lineage>
        <taxon>Bacteria</taxon>
        <taxon>Bacillati</taxon>
        <taxon>Bacillota</taxon>
        <taxon>Clostridia</taxon>
        <taxon>Eubacteriales</taxon>
        <taxon>Clostridiaceae</taxon>
        <taxon>Clostridium</taxon>
    </lineage>
</organism>
<accession>A0ABV4BN75</accession>
<evidence type="ECO:0000313" key="2">
    <source>
        <dbReference type="EMBL" id="MEY8000230.1"/>
    </source>
</evidence>
<feature type="coiled-coil region" evidence="1">
    <location>
        <begin position="49"/>
        <end position="76"/>
    </location>
</feature>
<comment type="caution">
    <text evidence="2">The sequence shown here is derived from an EMBL/GenBank/DDBJ whole genome shotgun (WGS) entry which is preliminary data.</text>
</comment>
<sequence length="78" mass="8716">MSLFDSITPEDLSFLANLFALTLTEGKSASDNNVFGNFLAAVSTNILNIAAQQEHLKSLEEKHKQIKNLKKQIKKLKK</sequence>
<evidence type="ECO:0000256" key="1">
    <source>
        <dbReference type="SAM" id="Coils"/>
    </source>
</evidence>
<dbReference type="RefSeq" id="WP_369704125.1">
    <property type="nucleotide sequence ID" value="NZ_JBGEWD010000007.1"/>
</dbReference>
<dbReference type="EMBL" id="JBGEWD010000007">
    <property type="protein sequence ID" value="MEY8000230.1"/>
    <property type="molecule type" value="Genomic_DNA"/>
</dbReference>
<protein>
    <submittedName>
        <fullName evidence="2">Uncharacterized protein</fullName>
    </submittedName>
</protein>
<gene>
    <name evidence="2" type="ORF">AB8U03_08475</name>
</gene>
<name>A0ABV4BN75_9CLOT</name>